<accession>A0A1V0SEA0</accession>
<sequence>MIGYNTIEGFAIHNSSTRRCIEDAFGKVSCFTQRFFPYNIGKNIYPRLPFSEKLYFHGPAYKPVINLCDSCTHQSPSTQSQ</sequence>
<gene>
    <name evidence="1" type="ORF">Indivirus_6_34</name>
</gene>
<reference evidence="1" key="1">
    <citation type="journal article" date="2017" name="Science">
        <title>Giant viruses with an expanded complement of translation system components.</title>
        <authorList>
            <person name="Schulz F."/>
            <person name="Yutin N."/>
            <person name="Ivanova N.N."/>
            <person name="Ortega D.R."/>
            <person name="Lee T.K."/>
            <person name="Vierheilig J."/>
            <person name="Daims H."/>
            <person name="Horn M."/>
            <person name="Wagner M."/>
            <person name="Jensen G.J."/>
            <person name="Kyrpides N.C."/>
            <person name="Koonin E.V."/>
            <person name="Woyke T."/>
        </authorList>
    </citation>
    <scope>NUCLEOTIDE SEQUENCE</scope>
    <source>
        <strain evidence="1">ILV1</strain>
    </source>
</reference>
<name>A0A1V0SEA0_9VIRU</name>
<dbReference type="EMBL" id="KY684090">
    <property type="protein sequence ID" value="ARF09968.1"/>
    <property type="molecule type" value="Genomic_DNA"/>
</dbReference>
<protein>
    <submittedName>
        <fullName evidence="1">Uncharacterized protein</fullName>
    </submittedName>
</protein>
<proteinExistence type="predicted"/>
<evidence type="ECO:0000313" key="1">
    <source>
        <dbReference type="EMBL" id="ARF09968.1"/>
    </source>
</evidence>
<organism evidence="1">
    <name type="scientific">Indivirus ILV1</name>
    <dbReference type="NCBI Taxonomy" id="1977633"/>
    <lineage>
        <taxon>Viruses</taxon>
        <taxon>Varidnaviria</taxon>
        <taxon>Bamfordvirae</taxon>
        <taxon>Nucleocytoviricota</taxon>
        <taxon>Megaviricetes</taxon>
        <taxon>Imitervirales</taxon>
        <taxon>Mimiviridae</taxon>
        <taxon>Klosneuvirinae</taxon>
        <taxon>Indivirus</taxon>
    </lineage>
</organism>